<name>A0A1F5G3F4_9BACT</name>
<dbReference type="Proteomes" id="UP000176628">
    <property type="component" value="Unassembled WGS sequence"/>
</dbReference>
<dbReference type="AlphaFoldDB" id="A0A1F5G3F4"/>
<dbReference type="CDD" id="cd05830">
    <property type="entry name" value="Sortase_E"/>
    <property type="match status" value="1"/>
</dbReference>
<reference evidence="3 4" key="1">
    <citation type="journal article" date="2016" name="Nat. Commun.">
        <title>Thousands of microbial genomes shed light on interconnected biogeochemical processes in an aquifer system.</title>
        <authorList>
            <person name="Anantharaman K."/>
            <person name="Brown C.T."/>
            <person name="Hug L.A."/>
            <person name="Sharon I."/>
            <person name="Castelle C.J."/>
            <person name="Probst A.J."/>
            <person name="Thomas B.C."/>
            <person name="Singh A."/>
            <person name="Wilkins M.J."/>
            <person name="Karaoz U."/>
            <person name="Brodie E.L."/>
            <person name="Williams K.H."/>
            <person name="Hubbard S.S."/>
            <person name="Banfield J.F."/>
        </authorList>
    </citation>
    <scope>NUCLEOTIDE SEQUENCE [LARGE SCALE GENOMIC DNA]</scope>
</reference>
<dbReference type="InterPro" id="IPR042003">
    <property type="entry name" value="Sortase_E"/>
</dbReference>
<evidence type="ECO:0000313" key="4">
    <source>
        <dbReference type="Proteomes" id="UP000176628"/>
    </source>
</evidence>
<evidence type="ECO:0000256" key="2">
    <source>
        <dbReference type="SAM" id="Phobius"/>
    </source>
</evidence>
<evidence type="ECO:0000313" key="3">
    <source>
        <dbReference type="EMBL" id="OGD86344.1"/>
    </source>
</evidence>
<keyword evidence="2" id="KW-1133">Transmembrane helix</keyword>
<gene>
    <name evidence="3" type="ORF">A2Z23_00355</name>
</gene>
<comment type="caution">
    <text evidence="3">The sequence shown here is derived from an EMBL/GenBank/DDBJ whole genome shotgun (WGS) entry which is preliminary data.</text>
</comment>
<dbReference type="NCBIfam" id="TIGR01076">
    <property type="entry name" value="sortase_fam"/>
    <property type="match status" value="1"/>
</dbReference>
<keyword evidence="1" id="KW-0378">Hydrolase</keyword>
<sequence length="217" mass="24830">MDKKFFPAIVFLSVGFFILAYTFYPIFLWYLVYLPKIESNNIISPLSQILQSQPRDKMQMEVVGKRFLFSAEPVQAENFFLSIPKLKIKDAEVKVESTDFLSSLAQYPGTALPGERGNVFITGHSVLPQFYNPKNYFSIFSTLYELEKSDKIYLSYLGREYVYQVETLEVVSPDSSWVILPPDPFGKYLTLSTCTPPGLKNQRLVVLTKILGEEETS</sequence>
<dbReference type="Pfam" id="PF04203">
    <property type="entry name" value="Sortase"/>
    <property type="match status" value="1"/>
</dbReference>
<dbReference type="InterPro" id="IPR005754">
    <property type="entry name" value="Sortase"/>
</dbReference>
<accession>A0A1F5G3F4</accession>
<evidence type="ECO:0000256" key="1">
    <source>
        <dbReference type="ARBA" id="ARBA00022801"/>
    </source>
</evidence>
<proteinExistence type="predicted"/>
<dbReference type="SUPFAM" id="SSF63817">
    <property type="entry name" value="Sortase"/>
    <property type="match status" value="1"/>
</dbReference>
<organism evidence="3 4">
    <name type="scientific">Candidatus Curtissbacteria bacterium RBG_16_39_7</name>
    <dbReference type="NCBI Taxonomy" id="1797707"/>
    <lineage>
        <taxon>Bacteria</taxon>
        <taxon>Candidatus Curtissiibacteriota</taxon>
    </lineage>
</organism>
<dbReference type="GO" id="GO:0016787">
    <property type="term" value="F:hydrolase activity"/>
    <property type="evidence" value="ECO:0007669"/>
    <property type="project" value="UniProtKB-KW"/>
</dbReference>
<protein>
    <recommendedName>
        <fullName evidence="5">Sortase</fullName>
    </recommendedName>
</protein>
<feature type="transmembrane region" description="Helical" evidence="2">
    <location>
        <begin position="6"/>
        <end position="32"/>
    </location>
</feature>
<keyword evidence="2" id="KW-0472">Membrane</keyword>
<evidence type="ECO:0008006" key="5">
    <source>
        <dbReference type="Google" id="ProtNLM"/>
    </source>
</evidence>
<dbReference type="EMBL" id="MFAV01000020">
    <property type="protein sequence ID" value="OGD86344.1"/>
    <property type="molecule type" value="Genomic_DNA"/>
</dbReference>
<dbReference type="InterPro" id="IPR023365">
    <property type="entry name" value="Sortase_dom-sf"/>
</dbReference>
<keyword evidence="2" id="KW-0812">Transmembrane</keyword>
<dbReference type="Gene3D" id="2.40.260.10">
    <property type="entry name" value="Sortase"/>
    <property type="match status" value="1"/>
</dbReference>